<dbReference type="PROSITE" id="PS51192">
    <property type="entry name" value="HELICASE_ATP_BIND_1"/>
    <property type="match status" value="1"/>
</dbReference>
<dbReference type="GO" id="GO:0003723">
    <property type="term" value="F:RNA binding"/>
    <property type="evidence" value="ECO:0007669"/>
    <property type="project" value="UniProtKB-KW"/>
</dbReference>
<dbReference type="GO" id="GO:0031047">
    <property type="term" value="P:regulatory ncRNA-mediated gene silencing"/>
    <property type="evidence" value="ECO:0007669"/>
    <property type="project" value="UniProtKB-KW"/>
</dbReference>
<accession>A0AAD2FSX7</accession>
<sequence>MKSKNQTKKTKGNANQTPVSFVPNTYLLSDLPTDAKLSEVLAFLPAWLRLFEVKASHLQRFKAGSTARLEIVDSAPFTNQHYRTLSAFFADARFRDTHQIQIRPLEAPRTNKARKNVATREIAKQFWDYLVEGNNIMICNRDDVGDYYSNFRETIGNMKRARIGDIIRHLKTMRAMKTVRVNHHVVLAIFADPDSLDFPGQEFIDKASEVGKAKLEEDKSNKNGVTISELPARIMGAIGETETIELEAITETPILLRSVDISGPNGKLFQVANDVPMAVGPLLTLLKLTVKPSKLGVIRAKVTLKFENDDASTFVIVRMITMSCGDKAMNEVLKPTSKYEKKKRSHLRFDKKDTVGPPKEPKLITGLPGSGRNDGPNPFAKLPYYQVPTEVMESIRADQYSKDTMDTIGWNTSPLHDSVQNYGKYWKHLLYASEFQMQRDIRFYDMENAPLSKEGRYYVLKVPGLAEGRPSVLRGDLVQIDFQGTLYKGRVMFIRQLEVVMDLHARFGKTFNAGLDRVTVHFTFSRMSLRTSHKAMDTIAEKELGASILVPTQEHVAQYQNENGVGQVRLVPRANRSLNPEQEAAVQNIANGHLRPMPYIIFGPPGTGKTTTVVEAIYQLGKKGKKILLVAPSNDAADILVERLSSYFPPSELRRILAYSRSITALPASIQSYATDSLESEGQAREIMGAKIVVSTVNLAARFSYWGIPRGHFDVMCVDEAGHATEPEVVSAAAGLMNFQGTMEGKEIGQLILAGDPKQLGPISNSDICRNYGITMSLMERLTEREVYGLQEDGKYPKDLLTKLVRNYRSHPSILKLPNEMFYSDLQCCGDPMVTRNMARWEHLPKSEFPVIFHAIDGENLREGSSPSWFNPTEAQQVVEYVRLLSRETKPPIKADEIGIITPYARQAQKIRLALGTQHMDDVKVGSVESFQGQERRVIILSTVRAEREEVSNDLRYNLGFVANPKRFNVAVTRAKALLIVIGCPSVLALDQDNWLPFMKYCHENGSWAGETWDPSMAEEGMDDLASTGSESSDEEEDADGPSRAAEEEGFVLVHSEE</sequence>
<dbReference type="FunFam" id="3.40.50.300:FF:000608">
    <property type="entry name" value="Mov10 RISC complex RNA helicase"/>
    <property type="match status" value="1"/>
</dbReference>
<dbReference type="InterPro" id="IPR003593">
    <property type="entry name" value="AAA+_ATPase"/>
</dbReference>
<dbReference type="InterPro" id="IPR049080">
    <property type="entry name" value="MOV-10-like_beta-barrel"/>
</dbReference>
<dbReference type="PANTHER" id="PTHR45418:SF1">
    <property type="entry name" value="CANCER_TESTIS ANTIGEN 55"/>
    <property type="match status" value="1"/>
</dbReference>
<keyword evidence="7" id="KW-0347">Helicase</keyword>
<keyword evidence="16" id="KW-1185">Reference proteome</keyword>
<feature type="region of interest" description="Disordered" evidence="13">
    <location>
        <begin position="1012"/>
        <end position="1058"/>
    </location>
</feature>
<dbReference type="CDD" id="cd18808">
    <property type="entry name" value="SF1_C_Upf1"/>
    <property type="match status" value="1"/>
</dbReference>
<feature type="domain" description="Helicase ATP-binding" evidence="14">
    <location>
        <begin position="590"/>
        <end position="761"/>
    </location>
</feature>
<dbReference type="InterPro" id="IPR047187">
    <property type="entry name" value="SF1_C_Upf1"/>
</dbReference>
<evidence type="ECO:0000256" key="6">
    <source>
        <dbReference type="ARBA" id="ARBA00022801"/>
    </source>
</evidence>
<dbReference type="InterPro" id="IPR041679">
    <property type="entry name" value="DNA2/NAM7-like_C"/>
</dbReference>
<organism evidence="15 16">
    <name type="scientific">Cylindrotheca closterium</name>
    <dbReference type="NCBI Taxonomy" id="2856"/>
    <lineage>
        <taxon>Eukaryota</taxon>
        <taxon>Sar</taxon>
        <taxon>Stramenopiles</taxon>
        <taxon>Ochrophyta</taxon>
        <taxon>Bacillariophyta</taxon>
        <taxon>Bacillariophyceae</taxon>
        <taxon>Bacillariophycidae</taxon>
        <taxon>Bacillariales</taxon>
        <taxon>Bacillariaceae</taxon>
        <taxon>Cylindrotheca</taxon>
    </lineage>
</organism>
<comment type="subcellular location">
    <subcellularLocation>
        <location evidence="1">Cytoplasm</location>
        <location evidence="1">Cytoplasmic ribonucleoprotein granule</location>
    </subcellularLocation>
</comment>
<keyword evidence="6" id="KW-0378">Hydrolase</keyword>
<dbReference type="AlphaFoldDB" id="A0AAD2FSX7"/>
<evidence type="ECO:0000256" key="2">
    <source>
        <dbReference type="ARBA" id="ARBA00005601"/>
    </source>
</evidence>
<keyword evidence="4" id="KW-0963">Cytoplasm</keyword>
<dbReference type="Pfam" id="PF13086">
    <property type="entry name" value="AAA_11"/>
    <property type="match status" value="2"/>
</dbReference>
<evidence type="ECO:0000256" key="1">
    <source>
        <dbReference type="ARBA" id="ARBA00004331"/>
    </source>
</evidence>
<dbReference type="Pfam" id="PF21634">
    <property type="entry name" value="MOV-10_beta-barrel"/>
    <property type="match status" value="1"/>
</dbReference>
<evidence type="ECO:0000256" key="12">
    <source>
        <dbReference type="ARBA" id="ARBA00048432"/>
    </source>
</evidence>
<dbReference type="Gene3D" id="3.40.50.300">
    <property type="entry name" value="P-loop containing nucleotide triphosphate hydrolases"/>
    <property type="match status" value="2"/>
</dbReference>
<dbReference type="GO" id="GO:0036464">
    <property type="term" value="C:cytoplasmic ribonucleoprotein granule"/>
    <property type="evidence" value="ECO:0007669"/>
    <property type="project" value="UniProtKB-SubCell"/>
</dbReference>
<keyword evidence="8" id="KW-0067">ATP-binding</keyword>
<evidence type="ECO:0000256" key="3">
    <source>
        <dbReference type="ARBA" id="ARBA00012552"/>
    </source>
</evidence>
<dbReference type="InterPro" id="IPR026122">
    <property type="entry name" value="MOV-10/SDE3_DEXXQ/H-box"/>
</dbReference>
<evidence type="ECO:0000256" key="13">
    <source>
        <dbReference type="SAM" id="MobiDB-lite"/>
    </source>
</evidence>
<evidence type="ECO:0000256" key="10">
    <source>
        <dbReference type="ARBA" id="ARBA00023158"/>
    </source>
</evidence>
<keyword evidence="9" id="KW-0694">RNA-binding</keyword>
<evidence type="ECO:0000256" key="4">
    <source>
        <dbReference type="ARBA" id="ARBA00022490"/>
    </source>
</evidence>
<evidence type="ECO:0000256" key="11">
    <source>
        <dbReference type="ARBA" id="ARBA00047984"/>
    </source>
</evidence>
<dbReference type="Proteomes" id="UP001295423">
    <property type="component" value="Unassembled WGS sequence"/>
</dbReference>
<dbReference type="InterPro" id="IPR041677">
    <property type="entry name" value="DNA2/NAM7_AAA_11"/>
</dbReference>
<dbReference type="GO" id="GO:0003678">
    <property type="term" value="F:DNA helicase activity"/>
    <property type="evidence" value="ECO:0007669"/>
    <property type="project" value="UniProtKB-EC"/>
</dbReference>
<feature type="region of interest" description="Disordered" evidence="13">
    <location>
        <begin position="342"/>
        <end position="372"/>
    </location>
</feature>
<keyword evidence="5" id="KW-0547">Nucleotide-binding</keyword>
<dbReference type="SMART" id="SM00382">
    <property type="entry name" value="AAA"/>
    <property type="match status" value="1"/>
</dbReference>
<dbReference type="SUPFAM" id="SSF52540">
    <property type="entry name" value="P-loop containing nucleoside triphosphate hydrolases"/>
    <property type="match status" value="1"/>
</dbReference>
<evidence type="ECO:0000313" key="15">
    <source>
        <dbReference type="EMBL" id="CAJ1951718.1"/>
    </source>
</evidence>
<evidence type="ECO:0000256" key="9">
    <source>
        <dbReference type="ARBA" id="ARBA00022884"/>
    </source>
</evidence>
<keyword evidence="10" id="KW-0943">RNA-mediated gene silencing</keyword>
<evidence type="ECO:0000259" key="14">
    <source>
        <dbReference type="PROSITE" id="PS51192"/>
    </source>
</evidence>
<feature type="compositionally biased region" description="Basic and acidic residues" evidence="13">
    <location>
        <begin position="347"/>
        <end position="362"/>
    </location>
</feature>
<protein>
    <recommendedName>
        <fullName evidence="3">RNA helicase</fullName>
        <ecNumber evidence="3">3.6.4.13</ecNumber>
    </recommendedName>
</protein>
<dbReference type="GO" id="GO:0032574">
    <property type="term" value="F:5'-3' RNA helicase activity"/>
    <property type="evidence" value="ECO:0007669"/>
    <property type="project" value="InterPro"/>
</dbReference>
<comment type="caution">
    <text evidence="15">The sequence shown here is derived from an EMBL/GenBank/DDBJ whole genome shotgun (WGS) entry which is preliminary data.</text>
</comment>
<dbReference type="GO" id="GO:0016787">
    <property type="term" value="F:hydrolase activity"/>
    <property type="evidence" value="ECO:0007669"/>
    <property type="project" value="UniProtKB-KW"/>
</dbReference>
<evidence type="ECO:0000313" key="16">
    <source>
        <dbReference type="Proteomes" id="UP001295423"/>
    </source>
</evidence>
<dbReference type="Pfam" id="PF13087">
    <property type="entry name" value="AAA_12"/>
    <property type="match status" value="1"/>
</dbReference>
<dbReference type="EMBL" id="CAKOGP040001792">
    <property type="protein sequence ID" value="CAJ1951718.1"/>
    <property type="molecule type" value="Genomic_DNA"/>
</dbReference>
<dbReference type="CDD" id="cd18038">
    <property type="entry name" value="DEXXQc_Helz-like"/>
    <property type="match status" value="1"/>
</dbReference>
<comment type="catalytic activity">
    <reaction evidence="12">
        <text>ATP + H2O = ADP + phosphate + H(+)</text>
        <dbReference type="Rhea" id="RHEA:13065"/>
        <dbReference type="ChEBI" id="CHEBI:15377"/>
        <dbReference type="ChEBI" id="CHEBI:15378"/>
        <dbReference type="ChEBI" id="CHEBI:30616"/>
        <dbReference type="ChEBI" id="CHEBI:43474"/>
        <dbReference type="ChEBI" id="CHEBI:456216"/>
        <dbReference type="EC" id="3.6.4.12"/>
    </reaction>
    <physiologicalReaction direction="left-to-right" evidence="12">
        <dbReference type="Rhea" id="RHEA:13066"/>
    </physiologicalReaction>
</comment>
<dbReference type="PANTHER" id="PTHR45418">
    <property type="entry name" value="CANCER/TESTIS ANTIGEN 55"/>
    <property type="match status" value="1"/>
</dbReference>
<dbReference type="EC" id="3.6.4.13" evidence="3"/>
<gene>
    <name evidence="15" type="ORF">CYCCA115_LOCUS13203</name>
</gene>
<dbReference type="SMART" id="SM00487">
    <property type="entry name" value="DEXDc"/>
    <property type="match status" value="1"/>
</dbReference>
<dbReference type="InterPro" id="IPR027417">
    <property type="entry name" value="P-loop_NTPase"/>
</dbReference>
<comment type="similarity">
    <text evidence="2">Belongs to the DNA2/NAM7 helicase family. SDE3 subfamily.</text>
</comment>
<name>A0AAD2FSX7_9STRA</name>
<reference evidence="15" key="1">
    <citation type="submission" date="2023-08" db="EMBL/GenBank/DDBJ databases">
        <authorList>
            <person name="Audoor S."/>
            <person name="Bilcke G."/>
        </authorList>
    </citation>
    <scope>NUCLEOTIDE SEQUENCE</scope>
</reference>
<evidence type="ECO:0000256" key="5">
    <source>
        <dbReference type="ARBA" id="ARBA00022741"/>
    </source>
</evidence>
<comment type="catalytic activity">
    <reaction evidence="11">
        <text>ATP + H2O = ADP + phosphate + H(+)</text>
        <dbReference type="Rhea" id="RHEA:13065"/>
        <dbReference type="ChEBI" id="CHEBI:15377"/>
        <dbReference type="ChEBI" id="CHEBI:15378"/>
        <dbReference type="ChEBI" id="CHEBI:30616"/>
        <dbReference type="ChEBI" id="CHEBI:43474"/>
        <dbReference type="ChEBI" id="CHEBI:456216"/>
        <dbReference type="EC" id="3.6.4.13"/>
    </reaction>
</comment>
<evidence type="ECO:0000256" key="7">
    <source>
        <dbReference type="ARBA" id="ARBA00022806"/>
    </source>
</evidence>
<dbReference type="InterPro" id="IPR014001">
    <property type="entry name" value="Helicase_ATP-bd"/>
</dbReference>
<dbReference type="GO" id="GO:0005524">
    <property type="term" value="F:ATP binding"/>
    <property type="evidence" value="ECO:0007669"/>
    <property type="project" value="UniProtKB-KW"/>
</dbReference>
<proteinExistence type="inferred from homology"/>
<evidence type="ECO:0000256" key="8">
    <source>
        <dbReference type="ARBA" id="ARBA00022840"/>
    </source>
</evidence>